<name>A0A7R9EI81_9NEOP</name>
<reference evidence="1" key="1">
    <citation type="submission" date="2020-11" db="EMBL/GenBank/DDBJ databases">
        <authorList>
            <person name="Tran Van P."/>
        </authorList>
    </citation>
    <scope>NUCLEOTIDE SEQUENCE</scope>
</reference>
<dbReference type="AlphaFoldDB" id="A0A7R9EI81"/>
<gene>
    <name evidence="1" type="ORF">TMSB3V08_LOCUS10365</name>
</gene>
<evidence type="ECO:0000313" key="1">
    <source>
        <dbReference type="EMBL" id="CAD7433695.1"/>
    </source>
</evidence>
<accession>A0A7R9EI81</accession>
<proteinExistence type="predicted"/>
<organism evidence="1">
    <name type="scientific">Timema monikensis</name>
    <dbReference type="NCBI Taxonomy" id="170555"/>
    <lineage>
        <taxon>Eukaryota</taxon>
        <taxon>Metazoa</taxon>
        <taxon>Ecdysozoa</taxon>
        <taxon>Arthropoda</taxon>
        <taxon>Hexapoda</taxon>
        <taxon>Insecta</taxon>
        <taxon>Pterygota</taxon>
        <taxon>Neoptera</taxon>
        <taxon>Polyneoptera</taxon>
        <taxon>Phasmatodea</taxon>
        <taxon>Timematodea</taxon>
        <taxon>Timematoidea</taxon>
        <taxon>Timematidae</taxon>
        <taxon>Timema</taxon>
    </lineage>
</organism>
<sequence>MLSPHTAICVTVLGGSTPRRLQCPAGPIDTQPLNRVDTSARVAALRREMTQVRSVRVPPLDAFIITPDDEHQVTRHPPTLLMGGTFFGIVRVAWMACVDPDYS</sequence>
<protein>
    <submittedName>
        <fullName evidence="1">Uncharacterized protein</fullName>
    </submittedName>
</protein>
<dbReference type="EMBL" id="OB796692">
    <property type="protein sequence ID" value="CAD7433695.1"/>
    <property type="molecule type" value="Genomic_DNA"/>
</dbReference>